<organism evidence="2">
    <name type="scientific">hydrothermal vent metagenome</name>
    <dbReference type="NCBI Taxonomy" id="652676"/>
    <lineage>
        <taxon>unclassified sequences</taxon>
        <taxon>metagenomes</taxon>
        <taxon>ecological metagenomes</taxon>
    </lineage>
</organism>
<dbReference type="Pfam" id="PF01814">
    <property type="entry name" value="Hemerythrin"/>
    <property type="match status" value="1"/>
</dbReference>
<feature type="domain" description="Hemerythrin-like" evidence="1">
    <location>
        <begin position="14"/>
        <end position="139"/>
    </location>
</feature>
<dbReference type="InterPro" id="IPR038309">
    <property type="entry name" value="Rsd/AlgQ_sf"/>
</dbReference>
<dbReference type="Gene3D" id="1.20.120.1370">
    <property type="entry name" value="Regulator of RNA polymerase sigma(70) subunit, domain 4"/>
    <property type="match status" value="1"/>
</dbReference>
<dbReference type="EMBL" id="FPHC01000050">
    <property type="protein sequence ID" value="SFV59166.1"/>
    <property type="molecule type" value="Genomic_DNA"/>
</dbReference>
<dbReference type="AlphaFoldDB" id="A0A1W1C084"/>
<name>A0A1W1C084_9ZZZZ</name>
<reference evidence="2" key="1">
    <citation type="submission" date="2016-10" db="EMBL/GenBank/DDBJ databases">
        <authorList>
            <person name="de Groot N.N."/>
        </authorList>
    </citation>
    <scope>NUCLEOTIDE SEQUENCE</scope>
</reference>
<dbReference type="InterPro" id="IPR012312">
    <property type="entry name" value="Hemerythrin-like"/>
</dbReference>
<gene>
    <name evidence="2" type="ORF">MNB_SV-6-1253</name>
</gene>
<proteinExistence type="predicted"/>
<protein>
    <recommendedName>
        <fullName evidence="1">Hemerythrin-like domain-containing protein</fullName>
    </recommendedName>
</protein>
<evidence type="ECO:0000313" key="2">
    <source>
        <dbReference type="EMBL" id="SFV59166.1"/>
    </source>
</evidence>
<accession>A0A1W1C084</accession>
<evidence type="ECO:0000259" key="1">
    <source>
        <dbReference type="Pfam" id="PF01814"/>
    </source>
</evidence>
<sequence>MFFSLFSSKSQKLVKKWKKEHEQIVTLAHKVIAEYSKNDLDNAKKYLIELNKLAVDHIMNEDIEFYRLQKDHEKLHDETERLIKEFVKTFKSTKIALMKFLTKYTRDDAVLDDEFFDSFNEIVGVLAKRIEFEEKNLYTDLDSK</sequence>